<evidence type="ECO:0000313" key="2">
    <source>
        <dbReference type="EMBL" id="WXB00117.1"/>
    </source>
</evidence>
<protein>
    <submittedName>
        <fullName evidence="2">Carboxypeptidase-like regulatory domain-containing protein</fullName>
    </submittedName>
</protein>
<sequence length="495" mass="51832">MLLRAFGPLGVVSVFAVVVLAPACGSSGDSQFSNPGADAALTDDGAGGSFGGPGDGGTTVRPCTHLCLQQTTCPAGGTTSLSGTVRDPAGRVPLYNVIVYVPNGAVSPLTRGASCDRCGNVSGDPLVSTITDTSGHFKLTNVPVGNDIPVVIQVGKWRRRLHVDVTRACQDTTLAAEQTRLPRNKGEGDIPLMALTTGGADALECFLRKVGLDDSEFTAPGGPGRVHLYAGSPATTRDPQGNVRWGATARFDDAHGGAAFGDAGSLWSSAGHLKEYDMVLLSCEGQTYPMTKPQAALDALYDYTAAGGRVFASHWHRYWFHPNADGNGPALGTTKFTDLGDWDDGNELNGIEAKVETTLPDGKPFPKGQAMKEWLGNVQALTPAGELPIDGAKKNLASVNPANATQWITYAPAAVVQYMSFNVPLGVSDEQKCGRAVYSDLHVSSGVGDQYGPDWPQGCLTTSLSPQEKALEFMLFDLSACIQSDTGEPAPPPVH</sequence>
<proteinExistence type="predicted"/>
<reference evidence="2 3" key="1">
    <citation type="submission" date="2021-12" db="EMBL/GenBank/DDBJ databases">
        <title>Discovery of the Pendulisporaceae a myxobacterial family with distinct sporulation behavior and unique specialized metabolism.</title>
        <authorList>
            <person name="Garcia R."/>
            <person name="Popoff A."/>
            <person name="Bader C.D."/>
            <person name="Loehr J."/>
            <person name="Walesch S."/>
            <person name="Walt C."/>
            <person name="Boldt J."/>
            <person name="Bunk B."/>
            <person name="Haeckl F.J.F.P.J."/>
            <person name="Gunesch A.P."/>
            <person name="Birkelbach J."/>
            <person name="Nuebel U."/>
            <person name="Pietschmann T."/>
            <person name="Bach T."/>
            <person name="Mueller R."/>
        </authorList>
    </citation>
    <scope>NUCLEOTIDE SEQUENCE [LARGE SCALE GENOMIC DNA]</scope>
    <source>
        <strain evidence="2 3">MSr12523</strain>
    </source>
</reference>
<dbReference type="RefSeq" id="WP_394850759.1">
    <property type="nucleotide sequence ID" value="NZ_CP089982.1"/>
</dbReference>
<keyword evidence="1" id="KW-0732">Signal</keyword>
<keyword evidence="3" id="KW-1185">Reference proteome</keyword>
<name>A0ABZ2KUX0_9BACT</name>
<dbReference type="Proteomes" id="UP001379533">
    <property type="component" value="Chromosome"/>
</dbReference>
<dbReference type="InterPro" id="IPR013784">
    <property type="entry name" value="Carb-bd-like_fold"/>
</dbReference>
<feature type="chain" id="PRO_5046606640" evidence="1">
    <location>
        <begin position="17"/>
        <end position="495"/>
    </location>
</feature>
<organism evidence="2 3">
    <name type="scientific">Pendulispora brunnea</name>
    <dbReference type="NCBI Taxonomy" id="2905690"/>
    <lineage>
        <taxon>Bacteria</taxon>
        <taxon>Pseudomonadati</taxon>
        <taxon>Myxococcota</taxon>
        <taxon>Myxococcia</taxon>
        <taxon>Myxococcales</taxon>
        <taxon>Sorangiineae</taxon>
        <taxon>Pendulisporaceae</taxon>
        <taxon>Pendulispora</taxon>
    </lineage>
</organism>
<dbReference type="EMBL" id="CP089982">
    <property type="protein sequence ID" value="WXB00117.1"/>
    <property type="molecule type" value="Genomic_DNA"/>
</dbReference>
<evidence type="ECO:0000256" key="1">
    <source>
        <dbReference type="SAM" id="SignalP"/>
    </source>
</evidence>
<accession>A0ABZ2KUX0</accession>
<feature type="signal peptide" evidence="1">
    <location>
        <begin position="1"/>
        <end position="16"/>
    </location>
</feature>
<gene>
    <name evidence="2" type="ORF">LZC95_25295</name>
</gene>
<dbReference type="SUPFAM" id="SSF49452">
    <property type="entry name" value="Starch-binding domain-like"/>
    <property type="match status" value="1"/>
</dbReference>
<evidence type="ECO:0000313" key="3">
    <source>
        <dbReference type="Proteomes" id="UP001379533"/>
    </source>
</evidence>